<dbReference type="InterPro" id="IPR008279">
    <property type="entry name" value="PEP-util_enz_mobile_dom"/>
</dbReference>
<dbReference type="Gene3D" id="1.10.274.10">
    <property type="entry name" value="PtsI, HPr-binding domain"/>
    <property type="match status" value="1"/>
</dbReference>
<feature type="domain" description="PTS EIIA type-4" evidence="7">
    <location>
        <begin position="1"/>
        <end position="139"/>
    </location>
</feature>
<dbReference type="EMBL" id="CWJI01000002">
    <property type="protein sequence ID" value="CRY54647.1"/>
    <property type="molecule type" value="Genomic_DNA"/>
</dbReference>
<evidence type="ECO:0000256" key="2">
    <source>
        <dbReference type="ARBA" id="ARBA00002788"/>
    </source>
</evidence>
<dbReference type="PROSITE" id="PS00369">
    <property type="entry name" value="PTS_HPR_HIS"/>
    <property type="match status" value="1"/>
</dbReference>
<dbReference type="RefSeq" id="WP_053009300.1">
    <property type="nucleotide sequence ID" value="NZ_CWJI01000002.1"/>
</dbReference>
<dbReference type="Pfam" id="PF05524">
    <property type="entry name" value="PEP-utilisers_N"/>
    <property type="match status" value="1"/>
</dbReference>
<dbReference type="PRINTS" id="PR00107">
    <property type="entry name" value="PHOSPHOCPHPR"/>
</dbReference>
<dbReference type="Pfam" id="PF00391">
    <property type="entry name" value="PEP-utilizers"/>
    <property type="match status" value="1"/>
</dbReference>
<dbReference type="GO" id="GO:0009401">
    <property type="term" value="P:phosphoenolpyruvate-dependent sugar phosphotransferase system"/>
    <property type="evidence" value="ECO:0007669"/>
    <property type="project" value="InterPro"/>
</dbReference>
<reference evidence="10" key="1">
    <citation type="submission" date="2015-03" db="EMBL/GenBank/DDBJ databases">
        <authorList>
            <consortium name="Pathogen Informatics"/>
        </authorList>
    </citation>
    <scope>NUCLEOTIDE SEQUENCE [LARGE SCALE GENOMIC DNA]</scope>
    <source>
        <strain evidence="10">R148</strain>
    </source>
</reference>
<comment type="subunit">
    <text evidence="6">Homodimer. The dihydroxyacetone kinase complex is composed of a homodimer of DhaM, a homodimer of DhaK and the subunit DhaL.</text>
</comment>
<evidence type="ECO:0000313" key="9">
    <source>
        <dbReference type="EMBL" id="CRY54647.1"/>
    </source>
</evidence>
<dbReference type="SUPFAM" id="SSF55594">
    <property type="entry name" value="HPr-like"/>
    <property type="match status" value="1"/>
</dbReference>
<dbReference type="GO" id="GO:0047324">
    <property type="term" value="F:phosphoenolpyruvate-glycerone phosphotransferase activity"/>
    <property type="evidence" value="ECO:0007669"/>
    <property type="project" value="UniProtKB-EC"/>
</dbReference>
<dbReference type="InterPro" id="IPR036662">
    <property type="entry name" value="PTS_EIIA_man-typ_sf"/>
</dbReference>
<dbReference type="NCBIfam" id="NF008478">
    <property type="entry name" value="PRK11377.1"/>
    <property type="match status" value="1"/>
</dbReference>
<keyword evidence="5" id="KW-0808">Transferase</keyword>
<evidence type="ECO:0000256" key="3">
    <source>
        <dbReference type="ARBA" id="ARBA00007837"/>
    </source>
</evidence>
<dbReference type="SUPFAM" id="SSF52009">
    <property type="entry name" value="Phosphohistidine domain"/>
    <property type="match status" value="1"/>
</dbReference>
<dbReference type="Pfam" id="PF03610">
    <property type="entry name" value="EIIA-man"/>
    <property type="match status" value="1"/>
</dbReference>
<dbReference type="Gene3D" id="3.50.30.10">
    <property type="entry name" value="Phosphohistidine domain"/>
    <property type="match status" value="1"/>
</dbReference>
<feature type="domain" description="HPr" evidence="8">
    <location>
        <begin position="153"/>
        <end position="240"/>
    </location>
</feature>
<dbReference type="PROSITE" id="PS51096">
    <property type="entry name" value="PTS_EIIA_TYPE_4"/>
    <property type="match status" value="1"/>
</dbReference>
<dbReference type="CDD" id="cd00367">
    <property type="entry name" value="PTS-HPr_like"/>
    <property type="match status" value="1"/>
</dbReference>
<sequence>MVNLVVVSHSALLAQGVAELAQQMTQGGCQLAVAAGVDDLDHPIGTDAIKVMEAIESVYTPSGVLVLMDLGSALLSAETALDLLDPSIARHVQLCAAPLVEGTLAAVVAASSGASLADVKAEAMGALAAKAAQLGESVVEPISSAVIKSPPDAQSVSWIVRNPNGLHVRPAAKLVEVLAPFAADLLLEKNGQCVNPRSLNQLAILQVRKGDTIRLIASGQQAGEALDAFMQLAQQHFGESVTTASDSGFTGVMVPRRTLSAPIFQWLLAKPVFLPRTISPEQVTHEQQRLRQALVQTTEDLQQLMQQADQQIGTEAAAIFSAHEMLINDDELHRAMEARIAHQFVCAESALQDELMNMVADYLALDDDYLRVRELDIRDILNRTLGHLTGLPPVSLPVNSDIILLADELLPSQMVGLTYQQVKGICLSKGHIMSHSAILAEMLDIPMLVGAMGCLEASHNGQNASLDTALGILALQ</sequence>
<dbReference type="EC" id="2.7.1.121" evidence="4"/>
<dbReference type="Gene3D" id="3.30.1340.10">
    <property type="entry name" value="HPr-like"/>
    <property type="match status" value="1"/>
</dbReference>
<proteinExistence type="inferred from homology"/>
<dbReference type="InterPro" id="IPR036618">
    <property type="entry name" value="PtsI_HPr-bd_sf"/>
</dbReference>
<organism evidence="9 10">
    <name type="scientific">Yersinia intermedia</name>
    <dbReference type="NCBI Taxonomy" id="631"/>
    <lineage>
        <taxon>Bacteria</taxon>
        <taxon>Pseudomonadati</taxon>
        <taxon>Pseudomonadota</taxon>
        <taxon>Gammaproteobacteria</taxon>
        <taxon>Enterobacterales</taxon>
        <taxon>Yersiniaceae</taxon>
        <taxon>Yersinia</taxon>
    </lineage>
</organism>
<dbReference type="SUPFAM" id="SSF53062">
    <property type="entry name" value="PTS system fructose IIA component-like"/>
    <property type="match status" value="1"/>
</dbReference>
<dbReference type="InterPro" id="IPR004701">
    <property type="entry name" value="PTS_EIIA_man-typ"/>
</dbReference>
<comment type="function">
    <text evidence="2">Component of the dihydroxyacetone kinase complex, which is responsible for the phosphoenolpyruvate (PEP)-dependent phosphorylation of dihydroxyacetone. DhaM serves as the phosphoryl donor. Is phosphorylated by phosphoenolpyruvate in an EI- and HPr-dependent reaction, and a phosphorelay system on histidine residues finally leads to phosphoryl transfer to DhaL and dihydroxyacetone.</text>
</comment>
<dbReference type="Pfam" id="PF00381">
    <property type="entry name" value="PTS-HPr"/>
    <property type="match status" value="1"/>
</dbReference>
<dbReference type="Proteomes" id="UP000043316">
    <property type="component" value="Unassembled WGS sequence"/>
</dbReference>
<dbReference type="PANTHER" id="PTHR38594">
    <property type="entry name" value="PEP-DEPENDENT DIHYDROXYACETONE KINASE, PHOSPHORYL DONOR SUBUNIT DHAM"/>
    <property type="match status" value="1"/>
</dbReference>
<dbReference type="PROSITE" id="PS51350">
    <property type="entry name" value="PTS_HPR_DOM"/>
    <property type="match status" value="1"/>
</dbReference>
<protein>
    <recommendedName>
        <fullName evidence="4">phosphoenolpyruvate--glycerone phosphotransferase</fullName>
        <ecNumber evidence="4">2.7.1.121</ecNumber>
    </recommendedName>
</protein>
<dbReference type="InterPro" id="IPR036637">
    <property type="entry name" value="Phosphohistidine_dom_sf"/>
</dbReference>
<dbReference type="NCBIfam" id="TIGR01003">
    <property type="entry name" value="PTS_HPr_family"/>
    <property type="match status" value="1"/>
</dbReference>
<gene>
    <name evidence="9" type="primary">dhaM</name>
    <name evidence="9" type="ORF">ERS008476_01576</name>
</gene>
<dbReference type="AlphaFoldDB" id="A0A0H5LUR2"/>
<accession>A0A0H5LUR2</accession>
<dbReference type="InterPro" id="IPR035895">
    <property type="entry name" value="HPr-like_sf"/>
</dbReference>
<evidence type="ECO:0000259" key="7">
    <source>
        <dbReference type="PROSITE" id="PS51096"/>
    </source>
</evidence>
<evidence type="ECO:0000256" key="6">
    <source>
        <dbReference type="ARBA" id="ARBA00046577"/>
    </source>
</evidence>
<dbReference type="InterPro" id="IPR000032">
    <property type="entry name" value="HPr-like"/>
</dbReference>
<evidence type="ECO:0000313" key="10">
    <source>
        <dbReference type="Proteomes" id="UP000043316"/>
    </source>
</evidence>
<name>A0A0H5LUR2_YERIN</name>
<dbReference type="SUPFAM" id="SSF47831">
    <property type="entry name" value="Enzyme I of the PEP:sugar phosphotransferase system HPr-binding (sub)domain"/>
    <property type="match status" value="1"/>
</dbReference>
<dbReference type="NCBIfam" id="TIGR02364">
    <property type="entry name" value="dha_pts"/>
    <property type="match status" value="1"/>
</dbReference>
<dbReference type="InterPro" id="IPR039643">
    <property type="entry name" value="DhaM"/>
</dbReference>
<evidence type="ECO:0000256" key="5">
    <source>
        <dbReference type="ARBA" id="ARBA00022679"/>
    </source>
</evidence>
<dbReference type="Gene3D" id="3.40.50.510">
    <property type="entry name" value="Phosphotransferase system, mannose-type IIA component"/>
    <property type="match status" value="1"/>
</dbReference>
<dbReference type="GO" id="GO:0019563">
    <property type="term" value="P:glycerol catabolic process"/>
    <property type="evidence" value="ECO:0007669"/>
    <property type="project" value="InterPro"/>
</dbReference>
<dbReference type="PANTHER" id="PTHR38594:SF1">
    <property type="entry name" value="PEP-DEPENDENT DIHYDROXYACETONE KINASE, PHOSPHORYL DONOR SUBUNIT DHAM"/>
    <property type="match status" value="1"/>
</dbReference>
<keyword evidence="9" id="KW-0418">Kinase</keyword>
<comment type="similarity">
    <text evidence="3">Belongs to the PEP-utilizing enzyme family.</text>
</comment>
<dbReference type="GO" id="GO:0016020">
    <property type="term" value="C:membrane"/>
    <property type="evidence" value="ECO:0007669"/>
    <property type="project" value="InterPro"/>
</dbReference>
<dbReference type="InterPro" id="IPR008731">
    <property type="entry name" value="PTS_EIN"/>
</dbReference>
<evidence type="ECO:0000259" key="8">
    <source>
        <dbReference type="PROSITE" id="PS51350"/>
    </source>
</evidence>
<dbReference type="InterPro" id="IPR012844">
    <property type="entry name" value="DhaM_N"/>
</dbReference>
<dbReference type="InterPro" id="IPR001020">
    <property type="entry name" value="PTS_HPr_His_P_site"/>
</dbReference>
<evidence type="ECO:0000256" key="1">
    <source>
        <dbReference type="ARBA" id="ARBA00001113"/>
    </source>
</evidence>
<evidence type="ECO:0000256" key="4">
    <source>
        <dbReference type="ARBA" id="ARBA00012095"/>
    </source>
</evidence>
<comment type="catalytic activity">
    <reaction evidence="1">
        <text>dihydroxyacetone + phosphoenolpyruvate = dihydroxyacetone phosphate + pyruvate</text>
        <dbReference type="Rhea" id="RHEA:18381"/>
        <dbReference type="ChEBI" id="CHEBI:15361"/>
        <dbReference type="ChEBI" id="CHEBI:16016"/>
        <dbReference type="ChEBI" id="CHEBI:57642"/>
        <dbReference type="ChEBI" id="CHEBI:58702"/>
        <dbReference type="EC" id="2.7.1.121"/>
    </reaction>
</comment>